<gene>
    <name evidence="1" type="ORF">CLIB1444_03S09802</name>
</gene>
<reference evidence="1" key="1">
    <citation type="submission" date="2022-06" db="EMBL/GenBank/DDBJ databases">
        <authorList>
            <person name="Legras J.-L."/>
            <person name="Devillers H."/>
            <person name="Grondin C."/>
        </authorList>
    </citation>
    <scope>NUCLEOTIDE SEQUENCE</scope>
    <source>
        <strain evidence="1">CLIB 1444</strain>
    </source>
</reference>
<keyword evidence="2" id="KW-1185">Reference proteome</keyword>
<name>A0ACA9Y5T3_9ASCO</name>
<dbReference type="EMBL" id="CALSDN010000003">
    <property type="protein sequence ID" value="CAH6720343.1"/>
    <property type="molecule type" value="Genomic_DNA"/>
</dbReference>
<protein>
    <submittedName>
        <fullName evidence="1">Uncharacterized protein</fullName>
    </submittedName>
</protein>
<dbReference type="Proteomes" id="UP001152531">
    <property type="component" value="Unassembled WGS sequence"/>
</dbReference>
<accession>A0ACA9Y5T3</accession>
<proteinExistence type="predicted"/>
<comment type="caution">
    <text evidence="1">The sequence shown here is derived from an EMBL/GenBank/DDBJ whole genome shotgun (WGS) entry which is preliminary data.</text>
</comment>
<evidence type="ECO:0000313" key="2">
    <source>
        <dbReference type="Proteomes" id="UP001152531"/>
    </source>
</evidence>
<sequence>MNQDSGVSTQLDPLSHHESNSPKMNYSPKHSRKSSSLSSNRNINMKNLSLNLESTSTSPNFSQSQNFTNLRQKSLTISIPNETSPKVNNNSNGSLTQNGSQQSISPIKFSPPKTSKNYKFPPLKDQESPVNNSFLNNFKNLNLPEELQELSQLDAYSKGPANVLNDCIFLYSEPTIEQINDFDLVINVAKECPNLSDQFDNSNNKQYLYIPWNHTSSISKELPRLTDLIAQYDDSDLKDGKKRKILVHCHCGVSRSACVVVAYFMKKFNINTNEAYDLLKNGSISSTNDKFKQYFIESCNRICPNMSLIFELIDFNEYLQNGTIEP</sequence>
<organism evidence="1 2">
    <name type="scientific">[Candida] jaroonii</name>
    <dbReference type="NCBI Taxonomy" id="467808"/>
    <lineage>
        <taxon>Eukaryota</taxon>
        <taxon>Fungi</taxon>
        <taxon>Dikarya</taxon>
        <taxon>Ascomycota</taxon>
        <taxon>Saccharomycotina</taxon>
        <taxon>Pichiomycetes</taxon>
        <taxon>Debaryomycetaceae</taxon>
        <taxon>Yamadazyma</taxon>
    </lineage>
</organism>
<evidence type="ECO:0000313" key="1">
    <source>
        <dbReference type="EMBL" id="CAH6720343.1"/>
    </source>
</evidence>